<dbReference type="GO" id="GO:0005525">
    <property type="term" value="F:GTP binding"/>
    <property type="evidence" value="ECO:0007669"/>
    <property type="project" value="InterPro"/>
</dbReference>
<dbReference type="InterPro" id="IPR027417">
    <property type="entry name" value="P-loop_NTPase"/>
</dbReference>
<dbReference type="PANTHER" id="PTHR43834">
    <property type="entry name" value="GTPASE DER"/>
    <property type="match status" value="1"/>
</dbReference>
<dbReference type="STRING" id="697281.Mahau_1391"/>
<dbReference type="AlphaFoldDB" id="F3ZXC7"/>
<sequence>MVMKTCVLIGKPNVGKTLLLLNLAKFLGNKTIKLHFINADGNSMAKVYDIEVAKHYLCNRQPFSTMGIQWARINVGRQYIELVDTTGLTNDMPEAIDLRSAMAQTIIFIKNASILLHVVDASALSSQTLPIDDIDTVLSDTFGRNDNYLMLVNKIDMMDRTDGLSNKVTQAFNVSDDKIIYVSALNKTGFNGIINRINE</sequence>
<dbReference type="eggNOG" id="COG0486">
    <property type="taxonomic scope" value="Bacteria"/>
</dbReference>
<dbReference type="SUPFAM" id="SSF52540">
    <property type="entry name" value="P-loop containing nucleoside triphosphate hydrolases"/>
    <property type="match status" value="1"/>
</dbReference>
<dbReference type="KEGG" id="mas:Mahau_1391"/>
<proteinExistence type="predicted"/>
<keyword evidence="3" id="KW-1185">Reference proteome</keyword>
<dbReference type="Pfam" id="PF01926">
    <property type="entry name" value="MMR_HSR1"/>
    <property type="match status" value="1"/>
</dbReference>
<dbReference type="Proteomes" id="UP000008457">
    <property type="component" value="Chromosome"/>
</dbReference>
<reference evidence="2 3" key="2">
    <citation type="journal article" date="2011" name="Stand. Genomic Sci.">
        <title>Complete genome sequence of Mahella australiensis type strain (50-1 BON).</title>
        <authorList>
            <person name="Sikorski J."/>
            <person name="Teshima H."/>
            <person name="Nolan M."/>
            <person name="Lucas S."/>
            <person name="Hammon N."/>
            <person name="Deshpande S."/>
            <person name="Cheng J.F."/>
            <person name="Pitluck S."/>
            <person name="Liolios K."/>
            <person name="Pagani I."/>
            <person name="Ivanova N."/>
            <person name="Huntemann M."/>
            <person name="Mavromatis K."/>
            <person name="Ovchinikova G."/>
            <person name="Pati A."/>
            <person name="Tapia R."/>
            <person name="Han C."/>
            <person name="Goodwin L."/>
            <person name="Chen A."/>
            <person name="Palaniappan K."/>
            <person name="Land M."/>
            <person name="Hauser L."/>
            <person name="Ngatchou-Djao O.D."/>
            <person name="Rohde M."/>
            <person name="Pukall R."/>
            <person name="Spring S."/>
            <person name="Abt B."/>
            <person name="Goker M."/>
            <person name="Detter J.C."/>
            <person name="Woyke T."/>
            <person name="Bristow J."/>
            <person name="Markowitz V."/>
            <person name="Hugenholtz P."/>
            <person name="Eisen J.A."/>
            <person name="Kyrpides N.C."/>
            <person name="Klenk H.P."/>
            <person name="Lapidus A."/>
        </authorList>
    </citation>
    <scope>NUCLEOTIDE SEQUENCE [LARGE SCALE GENOMIC DNA]</scope>
    <source>
        <strain evidence="3">DSM 15567 / CIP 107919 / 50-1 BON</strain>
    </source>
</reference>
<protein>
    <submittedName>
        <fullName evidence="2">GTP-binding protein HSR1-related protein</fullName>
    </submittedName>
</protein>
<dbReference type="InterPro" id="IPR006073">
    <property type="entry name" value="GTP-bd"/>
</dbReference>
<feature type="domain" description="G" evidence="1">
    <location>
        <begin position="6"/>
        <end position="154"/>
    </location>
</feature>
<evidence type="ECO:0000259" key="1">
    <source>
        <dbReference type="Pfam" id="PF01926"/>
    </source>
</evidence>
<reference evidence="3" key="1">
    <citation type="submission" date="2010-11" db="EMBL/GenBank/DDBJ databases">
        <title>The complete genome of Mahella australiensis DSM 15567.</title>
        <authorList>
            <consortium name="US DOE Joint Genome Institute (JGI-PGF)"/>
            <person name="Lucas S."/>
            <person name="Copeland A."/>
            <person name="Lapidus A."/>
            <person name="Bruce D."/>
            <person name="Goodwin L."/>
            <person name="Pitluck S."/>
            <person name="Kyrpides N."/>
            <person name="Mavromatis K."/>
            <person name="Pagani I."/>
            <person name="Ivanova N."/>
            <person name="Teshima H."/>
            <person name="Brettin T."/>
            <person name="Detter J.C."/>
            <person name="Han C."/>
            <person name="Tapia R."/>
            <person name="Land M."/>
            <person name="Hauser L."/>
            <person name="Markowitz V."/>
            <person name="Cheng J.-F."/>
            <person name="Hugenholtz P."/>
            <person name="Woyke T."/>
            <person name="Wu D."/>
            <person name="Spring S."/>
            <person name="Pukall R."/>
            <person name="Steenblock K."/>
            <person name="Schneider S."/>
            <person name="Klenk H.-P."/>
            <person name="Eisen J.A."/>
        </authorList>
    </citation>
    <scope>NUCLEOTIDE SEQUENCE [LARGE SCALE GENOMIC DNA]</scope>
    <source>
        <strain evidence="3">DSM 15567 / CIP 107919 / 50-1 BON</strain>
    </source>
</reference>
<accession>F3ZXC7</accession>
<dbReference type="HOGENOM" id="CLU_115799_0_0_9"/>
<gene>
    <name evidence="2" type="ordered locus">Mahau_1391</name>
</gene>
<evidence type="ECO:0000313" key="3">
    <source>
        <dbReference type="Proteomes" id="UP000008457"/>
    </source>
</evidence>
<dbReference type="Gene3D" id="3.40.50.300">
    <property type="entry name" value="P-loop containing nucleotide triphosphate hydrolases"/>
    <property type="match status" value="1"/>
</dbReference>
<name>F3ZXC7_MAHA5</name>
<organism evidence="2 3">
    <name type="scientific">Mahella australiensis (strain DSM 15567 / CIP 107919 / 50-1 BON)</name>
    <dbReference type="NCBI Taxonomy" id="697281"/>
    <lineage>
        <taxon>Bacteria</taxon>
        <taxon>Bacillati</taxon>
        <taxon>Bacillota</taxon>
        <taxon>Clostridia</taxon>
        <taxon>Thermoanaerobacterales</taxon>
        <taxon>Thermoanaerobacterales Family IV. Incertae Sedis</taxon>
        <taxon>Mahella</taxon>
    </lineage>
</organism>
<evidence type="ECO:0000313" key="2">
    <source>
        <dbReference type="EMBL" id="AEE96584.1"/>
    </source>
</evidence>
<dbReference type="PANTHER" id="PTHR43834:SF6">
    <property type="entry name" value="GTPASE DER"/>
    <property type="match status" value="1"/>
</dbReference>
<dbReference type="EMBL" id="CP002360">
    <property type="protein sequence ID" value="AEE96584.1"/>
    <property type="molecule type" value="Genomic_DNA"/>
</dbReference>